<feature type="transmembrane region" description="Helical" evidence="1">
    <location>
        <begin position="23"/>
        <end position="44"/>
    </location>
</feature>
<name>A0ABT4Q7R2_9BACL</name>
<proteinExistence type="predicted"/>
<organism evidence="3 4">
    <name type="scientific">Paenibacillus gyeongsangnamensis</name>
    <dbReference type="NCBI Taxonomy" id="3388067"/>
    <lineage>
        <taxon>Bacteria</taxon>
        <taxon>Bacillati</taxon>
        <taxon>Bacillota</taxon>
        <taxon>Bacilli</taxon>
        <taxon>Bacillales</taxon>
        <taxon>Paenibacillaceae</taxon>
        <taxon>Paenibacillus</taxon>
    </lineage>
</organism>
<gene>
    <name evidence="3" type="ORF">O9H85_10835</name>
</gene>
<dbReference type="InterPro" id="IPR003675">
    <property type="entry name" value="Rce1/LyrA-like_dom"/>
</dbReference>
<keyword evidence="3" id="KW-0482">Metalloprotease</keyword>
<dbReference type="Pfam" id="PF02517">
    <property type="entry name" value="Rce1-like"/>
    <property type="match status" value="1"/>
</dbReference>
<keyword evidence="1" id="KW-1133">Transmembrane helix</keyword>
<comment type="caution">
    <text evidence="3">The sequence shown here is derived from an EMBL/GenBank/DDBJ whole genome shotgun (WGS) entry which is preliminary data.</text>
</comment>
<feature type="transmembrane region" description="Helical" evidence="1">
    <location>
        <begin position="64"/>
        <end position="85"/>
    </location>
</feature>
<protein>
    <submittedName>
        <fullName evidence="3">CPBP family intramembrane metalloprotease</fullName>
    </submittedName>
</protein>
<feature type="transmembrane region" description="Helical" evidence="1">
    <location>
        <begin position="105"/>
        <end position="127"/>
    </location>
</feature>
<feature type="domain" description="CAAX prenyl protease 2/Lysostaphin resistance protein A-like" evidence="2">
    <location>
        <begin position="104"/>
        <end position="186"/>
    </location>
</feature>
<keyword evidence="1" id="KW-0812">Transmembrane</keyword>
<evidence type="ECO:0000313" key="3">
    <source>
        <dbReference type="EMBL" id="MCZ8512904.1"/>
    </source>
</evidence>
<keyword evidence="4" id="KW-1185">Reference proteome</keyword>
<evidence type="ECO:0000256" key="1">
    <source>
        <dbReference type="SAM" id="Phobius"/>
    </source>
</evidence>
<dbReference type="RefSeq" id="WP_269881364.1">
    <property type="nucleotide sequence ID" value="NZ_JAQAGZ010000006.1"/>
</dbReference>
<accession>A0ABT4Q7R2</accession>
<evidence type="ECO:0000259" key="2">
    <source>
        <dbReference type="Pfam" id="PF02517"/>
    </source>
</evidence>
<dbReference type="Proteomes" id="UP001527882">
    <property type="component" value="Unassembled WGS sequence"/>
</dbReference>
<dbReference type="GO" id="GO:0008237">
    <property type="term" value="F:metallopeptidase activity"/>
    <property type="evidence" value="ECO:0007669"/>
    <property type="project" value="UniProtKB-KW"/>
</dbReference>
<dbReference type="EMBL" id="JAQAGZ010000006">
    <property type="protein sequence ID" value="MCZ8512904.1"/>
    <property type="molecule type" value="Genomic_DNA"/>
</dbReference>
<keyword evidence="1" id="KW-0472">Membrane</keyword>
<evidence type="ECO:0000313" key="4">
    <source>
        <dbReference type="Proteomes" id="UP001527882"/>
    </source>
</evidence>
<feature type="transmembrane region" description="Helical" evidence="1">
    <location>
        <begin position="148"/>
        <end position="168"/>
    </location>
</feature>
<keyword evidence="3" id="KW-0645">Protease</keyword>
<keyword evidence="3" id="KW-0378">Hydrolase</keyword>
<sequence length="198" mass="23087">MKKFNFKRFRLRQLNPEELDERYLLINLYVTQLLVLTVASVILLFRRPNLKDMFSFHPGYGTVLLWGVGFAVLVLIVDFTVGRWVPPEVTDDGGINQMLFGNRPLWHIAVLSLLVAVCEELLFRGAIQSYWGPYWTSILFAAIHVRYLQHWLMTGLVFCISYGLGWIYVHTGTLWTPIVAHFVIDFTMGCILRYRRED</sequence>
<reference evidence="3 4" key="1">
    <citation type="submission" date="2022-12" db="EMBL/GenBank/DDBJ databases">
        <title>Draft genome sequence of Paenibacillus sp. dW9.</title>
        <authorList>
            <person name="Choi E.-W."/>
            <person name="Kim D.-U."/>
        </authorList>
    </citation>
    <scope>NUCLEOTIDE SEQUENCE [LARGE SCALE GENOMIC DNA]</scope>
    <source>
        <strain evidence="4">dW9</strain>
    </source>
</reference>